<dbReference type="EMBL" id="AWUE01010873">
    <property type="protein sequence ID" value="OMP11197.1"/>
    <property type="molecule type" value="Genomic_DNA"/>
</dbReference>
<dbReference type="Proteomes" id="UP000187203">
    <property type="component" value="Unassembled WGS sequence"/>
</dbReference>
<evidence type="ECO:0000313" key="2">
    <source>
        <dbReference type="Proteomes" id="UP000187203"/>
    </source>
</evidence>
<evidence type="ECO:0000313" key="1">
    <source>
        <dbReference type="EMBL" id="OMP11197.1"/>
    </source>
</evidence>
<proteinExistence type="predicted"/>
<protein>
    <submittedName>
        <fullName evidence="1">Uncharacterized protein</fullName>
    </submittedName>
</protein>
<keyword evidence="2" id="KW-1185">Reference proteome</keyword>
<name>A0A1R3KVY4_9ROSI</name>
<gene>
    <name evidence="1" type="ORF">COLO4_03967</name>
</gene>
<comment type="caution">
    <text evidence="1">The sequence shown here is derived from an EMBL/GenBank/DDBJ whole genome shotgun (WGS) entry which is preliminary data.</text>
</comment>
<accession>A0A1R3KVY4</accession>
<organism evidence="1 2">
    <name type="scientific">Corchorus olitorius</name>
    <dbReference type="NCBI Taxonomy" id="93759"/>
    <lineage>
        <taxon>Eukaryota</taxon>
        <taxon>Viridiplantae</taxon>
        <taxon>Streptophyta</taxon>
        <taxon>Embryophyta</taxon>
        <taxon>Tracheophyta</taxon>
        <taxon>Spermatophyta</taxon>
        <taxon>Magnoliopsida</taxon>
        <taxon>eudicotyledons</taxon>
        <taxon>Gunneridae</taxon>
        <taxon>Pentapetalae</taxon>
        <taxon>rosids</taxon>
        <taxon>malvids</taxon>
        <taxon>Malvales</taxon>
        <taxon>Malvaceae</taxon>
        <taxon>Grewioideae</taxon>
        <taxon>Apeibeae</taxon>
        <taxon>Corchorus</taxon>
    </lineage>
</organism>
<sequence length="160" mass="19068">MNMTNKKLNRDRLDSQFNEPLILRSKLRNGSLFIPRFRDIPEKQKSAYPIQPSLLVRRMTTWLEARLNSWVAFELKKVMKPIITFTWEKNLCNSIASIKGESSRYFADYRKFKLERNQKLKAYMLLSQRLKGEIQRAFGFKKPGYFVSETEAVEAQYFRN</sequence>
<dbReference type="AlphaFoldDB" id="A0A1R3KVY4"/>
<reference evidence="2" key="1">
    <citation type="submission" date="2013-09" db="EMBL/GenBank/DDBJ databases">
        <title>Corchorus olitorius genome sequencing.</title>
        <authorList>
            <person name="Alam M."/>
            <person name="Haque M.S."/>
            <person name="Islam M.S."/>
            <person name="Emdad E.M."/>
            <person name="Islam M.M."/>
            <person name="Ahmed B."/>
            <person name="Halim A."/>
            <person name="Hossen Q.M.M."/>
            <person name="Hossain M.Z."/>
            <person name="Ahmed R."/>
            <person name="Khan M.M."/>
            <person name="Islam R."/>
            <person name="Rashid M.M."/>
            <person name="Khan S.A."/>
            <person name="Rahman M.S."/>
            <person name="Alam M."/>
            <person name="Yahiya A.S."/>
            <person name="Khan M.S."/>
            <person name="Azam M.S."/>
            <person name="Haque T."/>
            <person name="Lashkar M.Z.H."/>
            <person name="Akhand A.I."/>
            <person name="Morshed G."/>
            <person name="Roy S."/>
            <person name="Uddin K.S."/>
            <person name="Rabeya T."/>
            <person name="Hossain A.S."/>
            <person name="Chowdhury A."/>
            <person name="Snigdha A.R."/>
            <person name="Mortoza M.S."/>
            <person name="Matin S.A."/>
            <person name="Hoque S.M.E."/>
            <person name="Islam M.K."/>
            <person name="Roy D.K."/>
            <person name="Haider R."/>
            <person name="Moosa M.M."/>
            <person name="Elias S.M."/>
            <person name="Hasan A.M."/>
            <person name="Jahan S."/>
            <person name="Shafiuddin M."/>
            <person name="Mahmood N."/>
            <person name="Shommy N.S."/>
        </authorList>
    </citation>
    <scope>NUCLEOTIDE SEQUENCE [LARGE SCALE GENOMIC DNA]</scope>
    <source>
        <strain evidence="2">cv. O-4</strain>
    </source>
</reference>